<dbReference type="SUPFAM" id="SSF56672">
    <property type="entry name" value="DNA/RNA polymerases"/>
    <property type="match status" value="1"/>
</dbReference>
<evidence type="ECO:0000256" key="3">
    <source>
        <dbReference type="ARBA" id="ARBA00022695"/>
    </source>
</evidence>
<evidence type="ECO:0000256" key="5">
    <source>
        <dbReference type="ARBA" id="ARBA00022842"/>
    </source>
</evidence>
<dbReference type="InterPro" id="IPR000477">
    <property type="entry name" value="RT_dom"/>
</dbReference>
<dbReference type="GO" id="GO:0003964">
    <property type="term" value="F:RNA-directed DNA polymerase activity"/>
    <property type="evidence" value="ECO:0007669"/>
    <property type="project" value="UniProtKB-KW"/>
</dbReference>
<comment type="caution">
    <text evidence="11">The sequence shown here is derived from an EMBL/GenBank/DDBJ whole genome shotgun (WGS) entry which is preliminary data.</text>
</comment>
<dbReference type="Pfam" id="PF13365">
    <property type="entry name" value="Trypsin_2"/>
    <property type="match status" value="1"/>
</dbReference>
<dbReference type="Pfam" id="PF00078">
    <property type="entry name" value="RVT_1"/>
    <property type="match status" value="1"/>
</dbReference>
<dbReference type="Gene3D" id="2.40.10.120">
    <property type="match status" value="1"/>
</dbReference>
<dbReference type="Proteomes" id="UP000037392">
    <property type="component" value="Unassembled WGS sequence"/>
</dbReference>
<evidence type="ECO:0000256" key="8">
    <source>
        <dbReference type="ARBA" id="ARBA00034120"/>
    </source>
</evidence>
<evidence type="ECO:0000256" key="2">
    <source>
        <dbReference type="ARBA" id="ARBA00022679"/>
    </source>
</evidence>
<name>A0A0J9E5A0_9FIRM</name>
<dbReference type="InterPro" id="IPR051083">
    <property type="entry name" value="GrpII_Intron_Splice-Mob/Def"/>
</dbReference>
<sequence length="554" mass="63222">MLEEPNMVREKFFNMKSREDVADILGIKEKSLRYFLYSIKPDNMYVEFSISKKNGGERVICAPNDKLKAIQRKLAVILNMVYKTKPAAHGFVLDKNVATNAKGHVKKKYVFNIDLENFFDQIHFGRVRGMLMKPPYNLGEEAALVISQIACYKGKLPQGAPTSPILTNMVCAPLDTQLTKLAKKYNLQYSRYADDITFSTYKADFPVEIAYVDFNGVHVGTVLEELIKKNNFLINYNKVRISDYRQRQIVTGLVVNQFVNLRRDYIKEIRALLYSCKVKGLLESAKLYVEKGKCKNPKIIEAVNSGKSEKEDEIINWFLQVLKGKIEYIKSIRGDNNPTYLKYASELNRVSGKIFFRVDEYLDFIKQIEKSVFIIEINALDDYIQGSGFLLDPDLLLTNHHVTKKEGFYKVTTFKEDQIGIISNDIKFLKRNENIDYACYNGFGREDLIPWELGDSDDIKIGSKIIMIGYPDYNLGNTPDVQTVYVTGERTFMGQKLITVSGRIVHGASGGVVLNEEHKVIGMIRCGVVSYCETDTTNNHGFIPINDIMKDIKS</sequence>
<accession>A0A0J9E5A0</accession>
<dbReference type="GO" id="GO:0051607">
    <property type="term" value="P:defense response to virus"/>
    <property type="evidence" value="ECO:0007669"/>
    <property type="project" value="UniProtKB-KW"/>
</dbReference>
<organism evidence="11 12">
    <name type="scientific">[Clostridium] citroniae WAL-19142</name>
    <dbReference type="NCBI Taxonomy" id="742734"/>
    <lineage>
        <taxon>Bacteria</taxon>
        <taxon>Bacillati</taxon>
        <taxon>Bacillota</taxon>
        <taxon>Clostridia</taxon>
        <taxon>Lachnospirales</taxon>
        <taxon>Lachnospiraceae</taxon>
        <taxon>Enterocloster</taxon>
    </lineage>
</organism>
<keyword evidence="6" id="KW-0695">RNA-directed DNA polymerase</keyword>
<dbReference type="RefSeq" id="WP_048931268.1">
    <property type="nucleotide sequence ID" value="NZ_KQ235888.1"/>
</dbReference>
<dbReference type="OrthoDB" id="9788687at2"/>
<dbReference type="InterPro" id="IPR000123">
    <property type="entry name" value="Reverse_transcriptase_msDNA"/>
</dbReference>
<comment type="similarity">
    <text evidence="8">Belongs to the bacterial reverse transcriptase family.</text>
</comment>
<dbReference type="EMBL" id="ADLK01000059">
    <property type="protein sequence ID" value="KMW10670.1"/>
    <property type="molecule type" value="Genomic_DNA"/>
</dbReference>
<dbReference type="PANTHER" id="PTHR34047:SF7">
    <property type="entry name" value="RNA-DIRECTED DNA POLYMERASE"/>
    <property type="match status" value="1"/>
</dbReference>
<evidence type="ECO:0000256" key="1">
    <source>
        <dbReference type="ARBA" id="ARBA00012493"/>
    </source>
</evidence>
<evidence type="ECO:0000256" key="6">
    <source>
        <dbReference type="ARBA" id="ARBA00022918"/>
    </source>
</evidence>
<evidence type="ECO:0000256" key="7">
    <source>
        <dbReference type="ARBA" id="ARBA00023118"/>
    </source>
</evidence>
<dbReference type="PRINTS" id="PR00866">
    <property type="entry name" value="RNADNAPOLMS"/>
</dbReference>
<dbReference type="GeneID" id="93166026"/>
<dbReference type="InterPro" id="IPR043502">
    <property type="entry name" value="DNA/RNA_pol_sf"/>
</dbReference>
<dbReference type="GO" id="GO:0046872">
    <property type="term" value="F:metal ion binding"/>
    <property type="evidence" value="ECO:0007669"/>
    <property type="project" value="UniProtKB-KW"/>
</dbReference>
<dbReference type="PANTHER" id="PTHR34047">
    <property type="entry name" value="NUCLEAR INTRON MATURASE 1, MITOCHONDRIAL-RELATED"/>
    <property type="match status" value="1"/>
</dbReference>
<dbReference type="PROSITE" id="PS50878">
    <property type="entry name" value="RT_POL"/>
    <property type="match status" value="1"/>
</dbReference>
<dbReference type="SUPFAM" id="SSF50494">
    <property type="entry name" value="Trypsin-like serine proteases"/>
    <property type="match status" value="1"/>
</dbReference>
<evidence type="ECO:0000256" key="4">
    <source>
        <dbReference type="ARBA" id="ARBA00022723"/>
    </source>
</evidence>
<reference evidence="11 12" key="1">
    <citation type="submission" date="2011-04" db="EMBL/GenBank/DDBJ databases">
        <title>The Genome Sequence of Clostridium citroniae WAL-19142.</title>
        <authorList>
            <consortium name="The Broad Institute Genome Sequencing Platform"/>
            <person name="Earl A."/>
            <person name="Ward D."/>
            <person name="Feldgarden M."/>
            <person name="Gevers D."/>
            <person name="Warren Y.A."/>
            <person name="Tyrrell K.L."/>
            <person name="Citron D.M."/>
            <person name="Goldstein E.J."/>
            <person name="Daigneault M."/>
            <person name="Allen-Vercoe E."/>
            <person name="Young S.K."/>
            <person name="Zeng Q."/>
            <person name="Gargeya S."/>
            <person name="Fitzgerald M."/>
            <person name="Haas B."/>
            <person name="Abouelleil A."/>
            <person name="Alvarado L."/>
            <person name="Arachchi H.M."/>
            <person name="Berlin A."/>
            <person name="Brown A."/>
            <person name="Chapman S.B."/>
            <person name="Chen Z."/>
            <person name="Dunbar C."/>
            <person name="Freedman E."/>
            <person name="Gearin G."/>
            <person name="Gellesch M."/>
            <person name="Goldberg J."/>
            <person name="Griggs A."/>
            <person name="Gujja S."/>
            <person name="Heilman E.R."/>
            <person name="Heiman D."/>
            <person name="Howarth C."/>
            <person name="Larson L."/>
            <person name="Lui A."/>
            <person name="MacDonald P.J."/>
            <person name="Mehta T."/>
            <person name="Montmayeur A."/>
            <person name="Murphy C."/>
            <person name="Neiman D."/>
            <person name="Pearson M."/>
            <person name="Priest M."/>
            <person name="Roberts A."/>
            <person name="Saif S."/>
            <person name="Shea T."/>
            <person name="Shenoy N."/>
            <person name="Sisk P."/>
            <person name="Stolte C."/>
            <person name="Sykes S."/>
            <person name="White J."/>
            <person name="Yandava C."/>
            <person name="Wortman J."/>
            <person name="Nusbaum C."/>
            <person name="Birren B."/>
        </authorList>
    </citation>
    <scope>NUCLEOTIDE SEQUENCE [LARGE SCALE GENOMIC DNA]</scope>
    <source>
        <strain evidence="11 12">WAL-19142</strain>
    </source>
</reference>
<evidence type="ECO:0000256" key="9">
    <source>
        <dbReference type="ARBA" id="ARBA00048173"/>
    </source>
</evidence>
<dbReference type="AlphaFoldDB" id="A0A0J9E5A0"/>
<gene>
    <name evidence="11" type="ORF">HMPREF9470_05520</name>
</gene>
<keyword evidence="2" id="KW-0808">Transferase</keyword>
<dbReference type="GO" id="GO:0003723">
    <property type="term" value="F:RNA binding"/>
    <property type="evidence" value="ECO:0007669"/>
    <property type="project" value="InterPro"/>
</dbReference>
<keyword evidence="5" id="KW-0460">Magnesium</keyword>
<dbReference type="EC" id="2.7.7.49" evidence="1"/>
<dbReference type="InterPro" id="IPR009003">
    <property type="entry name" value="Peptidase_S1_PA"/>
</dbReference>
<evidence type="ECO:0000313" key="11">
    <source>
        <dbReference type="EMBL" id="KMW10670.1"/>
    </source>
</evidence>
<comment type="catalytic activity">
    <reaction evidence="9">
        <text>DNA(n) + a 2'-deoxyribonucleoside 5'-triphosphate = DNA(n+1) + diphosphate</text>
        <dbReference type="Rhea" id="RHEA:22508"/>
        <dbReference type="Rhea" id="RHEA-COMP:17339"/>
        <dbReference type="Rhea" id="RHEA-COMP:17340"/>
        <dbReference type="ChEBI" id="CHEBI:33019"/>
        <dbReference type="ChEBI" id="CHEBI:61560"/>
        <dbReference type="ChEBI" id="CHEBI:173112"/>
        <dbReference type="EC" id="2.7.7.49"/>
    </reaction>
</comment>
<evidence type="ECO:0000313" key="12">
    <source>
        <dbReference type="Proteomes" id="UP000037392"/>
    </source>
</evidence>
<keyword evidence="3" id="KW-0548">Nucleotidyltransferase</keyword>
<keyword evidence="7" id="KW-0051">Antiviral defense</keyword>
<dbReference type="CDD" id="cd03487">
    <property type="entry name" value="RT_Bac_retron_II"/>
    <property type="match status" value="1"/>
</dbReference>
<feature type="domain" description="Reverse transcriptase" evidence="10">
    <location>
        <begin position="31"/>
        <end position="255"/>
    </location>
</feature>
<evidence type="ECO:0000259" key="10">
    <source>
        <dbReference type="PROSITE" id="PS50878"/>
    </source>
</evidence>
<dbReference type="PATRIC" id="fig|742734.4.peg.5907"/>
<protein>
    <recommendedName>
        <fullName evidence="1">RNA-directed DNA polymerase</fullName>
        <ecNumber evidence="1">2.7.7.49</ecNumber>
    </recommendedName>
</protein>
<proteinExistence type="inferred from homology"/>
<keyword evidence="4" id="KW-0479">Metal-binding</keyword>